<keyword evidence="3" id="KW-0479">Metal-binding</keyword>
<dbReference type="Proteomes" id="UP000182229">
    <property type="component" value="Unassembled WGS sequence"/>
</dbReference>
<keyword evidence="5" id="KW-1185">Reference proteome</keyword>
<dbReference type="Gene3D" id="1.10.4080.10">
    <property type="entry name" value="ADP-ribosylation/Crystallin J1"/>
    <property type="match status" value="1"/>
</dbReference>
<comment type="cofactor">
    <cofactor evidence="3">
        <name>Mg(2+)</name>
        <dbReference type="ChEBI" id="CHEBI:18420"/>
    </cofactor>
    <text evidence="3">Binds 2 magnesium ions per subunit.</text>
</comment>
<reference evidence="5" key="1">
    <citation type="submission" date="2016-11" db="EMBL/GenBank/DDBJ databases">
        <authorList>
            <person name="Shukria A."/>
            <person name="Stevens D.C."/>
        </authorList>
    </citation>
    <scope>NUCLEOTIDE SEQUENCE [LARGE SCALE GENOMIC DNA]</scope>
    <source>
        <strain evidence="5">Cbfe23</strain>
    </source>
</reference>
<evidence type="ECO:0000313" key="4">
    <source>
        <dbReference type="EMBL" id="OJH37058.1"/>
    </source>
</evidence>
<protein>
    <submittedName>
        <fullName evidence="4">ADP-ribosylglycohydrolase</fullName>
    </submittedName>
</protein>
<dbReference type="PANTHER" id="PTHR16222:SF24">
    <property type="entry name" value="ADP-RIBOSYLHYDROLASE ARH3"/>
    <property type="match status" value="1"/>
</dbReference>
<evidence type="ECO:0000256" key="1">
    <source>
        <dbReference type="ARBA" id="ARBA00010702"/>
    </source>
</evidence>
<dbReference type="GO" id="GO:0046872">
    <property type="term" value="F:metal ion binding"/>
    <property type="evidence" value="ECO:0007669"/>
    <property type="project" value="UniProtKB-KW"/>
</dbReference>
<gene>
    <name evidence="4" type="ORF">BON30_31745</name>
</gene>
<dbReference type="InterPro" id="IPR005502">
    <property type="entry name" value="Ribosyl_crysJ1"/>
</dbReference>
<dbReference type="InterPro" id="IPR050792">
    <property type="entry name" value="ADP-ribosylglycohydrolase"/>
</dbReference>
<dbReference type="STRING" id="83449.BON30_31745"/>
<dbReference type="SUPFAM" id="SSF101478">
    <property type="entry name" value="ADP-ribosylglycohydrolase"/>
    <property type="match status" value="1"/>
</dbReference>
<evidence type="ECO:0000313" key="5">
    <source>
        <dbReference type="Proteomes" id="UP000182229"/>
    </source>
</evidence>
<feature type="binding site" evidence="3">
    <location>
        <position position="301"/>
    </location>
    <ligand>
        <name>Mg(2+)</name>
        <dbReference type="ChEBI" id="CHEBI:18420"/>
        <label>1</label>
    </ligand>
</feature>
<evidence type="ECO:0000256" key="3">
    <source>
        <dbReference type="PIRSR" id="PIRSR605502-1"/>
    </source>
</evidence>
<dbReference type="OrthoDB" id="9806482at2"/>
<comment type="caution">
    <text evidence="4">The sequence shown here is derived from an EMBL/GenBank/DDBJ whole genome shotgun (WGS) entry which is preliminary data.</text>
</comment>
<dbReference type="EMBL" id="MPIN01000009">
    <property type="protein sequence ID" value="OJH37058.1"/>
    <property type="molecule type" value="Genomic_DNA"/>
</dbReference>
<proteinExistence type="inferred from homology"/>
<dbReference type="InterPro" id="IPR036705">
    <property type="entry name" value="Ribosyl_crysJ1_sf"/>
</dbReference>
<sequence length="354" mass="38692">MPPRRPTETPPDIYPRLRGRGALLGLAVGDALGSTLKGRRLVAPAFPHLSDGVHRNMRGGGPFSLKPGQVGESGQMACCLAGGIRESGAYDTEAQMRRYLKWRQHAVGMDDYTREVLTEMAESTLPKANAAQRLWLKDGRKRALNGSLARTAPIGVFYSKDAQTRALASFADSMLTHFAPNCLLACATLNASIAHAIHAGEKLTKEDLFKATLRELAVMSAQLGRTINSFVKEVSTATADVREDLSVSNQNDPLLYWPELHMHRKLDHVRVAFRLAYWELWHAPSFEAALVDVVNRGGDSDVNGAVTGALLGAFYGEEAIPAAWRQAVLEALNFRAGPLWSLYHPKDMVLLVPG</sequence>
<dbReference type="GO" id="GO:0016787">
    <property type="term" value="F:hydrolase activity"/>
    <property type="evidence" value="ECO:0007669"/>
    <property type="project" value="UniProtKB-KW"/>
</dbReference>
<dbReference type="RefSeq" id="WP_071902204.1">
    <property type="nucleotide sequence ID" value="NZ_MPIN01000009.1"/>
</dbReference>
<evidence type="ECO:0000256" key="2">
    <source>
        <dbReference type="ARBA" id="ARBA00022801"/>
    </source>
</evidence>
<accession>A0A1L9B482</accession>
<dbReference type="AlphaFoldDB" id="A0A1L9B482"/>
<dbReference type="Pfam" id="PF03747">
    <property type="entry name" value="ADP_ribosyl_GH"/>
    <property type="match status" value="1"/>
</dbReference>
<feature type="binding site" evidence="3">
    <location>
        <position position="299"/>
    </location>
    <ligand>
        <name>Mg(2+)</name>
        <dbReference type="ChEBI" id="CHEBI:18420"/>
        <label>1</label>
    </ligand>
</feature>
<name>A0A1L9B482_9BACT</name>
<comment type="similarity">
    <text evidence="1">Belongs to the ADP-ribosylglycohydrolase family.</text>
</comment>
<organism evidence="4 5">
    <name type="scientific">Cystobacter ferrugineus</name>
    <dbReference type="NCBI Taxonomy" id="83449"/>
    <lineage>
        <taxon>Bacteria</taxon>
        <taxon>Pseudomonadati</taxon>
        <taxon>Myxococcota</taxon>
        <taxon>Myxococcia</taxon>
        <taxon>Myxococcales</taxon>
        <taxon>Cystobacterineae</taxon>
        <taxon>Archangiaceae</taxon>
        <taxon>Cystobacter</taxon>
    </lineage>
</organism>
<keyword evidence="2 4" id="KW-0378">Hydrolase</keyword>
<keyword evidence="3" id="KW-0460">Magnesium</keyword>
<reference evidence="4 5" key="2">
    <citation type="submission" date="2016-12" db="EMBL/GenBank/DDBJ databases">
        <title>Draft Genome Sequence of Cystobacter ferrugineus Strain Cbfe23.</title>
        <authorList>
            <person name="Akbar S."/>
            <person name="Dowd S.E."/>
            <person name="Stevens D.C."/>
        </authorList>
    </citation>
    <scope>NUCLEOTIDE SEQUENCE [LARGE SCALE GENOMIC DNA]</scope>
    <source>
        <strain evidence="4 5">Cbfe23</strain>
    </source>
</reference>
<dbReference type="PANTHER" id="PTHR16222">
    <property type="entry name" value="ADP-RIBOSYLGLYCOHYDROLASE"/>
    <property type="match status" value="1"/>
</dbReference>